<dbReference type="NCBIfam" id="TIGR00401">
    <property type="entry name" value="msrA"/>
    <property type="match status" value="1"/>
</dbReference>
<evidence type="ECO:0000313" key="7">
    <source>
        <dbReference type="Proteomes" id="UP000240912"/>
    </source>
</evidence>
<feature type="domain" description="Peptide methionine sulphoxide reductase MsrA" evidence="5">
    <location>
        <begin position="45"/>
        <end position="196"/>
    </location>
</feature>
<comment type="function">
    <text evidence="4">Has an important function as a repair enzyme for proteins that have been inactivated by oxidation. Catalyzes the reversible oxidation-reduction of methionine sulfoxide in proteins to methionine.</text>
</comment>
<keyword evidence="7" id="KW-1185">Reference proteome</keyword>
<comment type="caution">
    <text evidence="6">The sequence shown here is derived from an EMBL/GenBank/DDBJ whole genome shotgun (WGS) entry which is preliminary data.</text>
</comment>
<dbReference type="PROSITE" id="PS51257">
    <property type="entry name" value="PROKAR_LIPOPROTEIN"/>
    <property type="match status" value="1"/>
</dbReference>
<dbReference type="PANTHER" id="PTHR43774">
    <property type="entry name" value="PEPTIDE METHIONINE SULFOXIDE REDUCTASE"/>
    <property type="match status" value="1"/>
</dbReference>
<dbReference type="Proteomes" id="UP000240912">
    <property type="component" value="Unassembled WGS sequence"/>
</dbReference>
<protein>
    <recommendedName>
        <fullName evidence="4">Peptide methionine sulfoxide reductase MsrA</fullName>
        <shortName evidence="4">Protein-methionine-S-oxide reductase</shortName>
        <ecNumber evidence="4">1.8.4.11</ecNumber>
    </recommendedName>
    <alternativeName>
        <fullName evidence="4">Peptide-methionine (S)-S-oxide reductase</fullName>
        <shortName evidence="4">Peptide Met(O) reductase</shortName>
    </alternativeName>
</protein>
<organism evidence="6 7">
    <name type="scientific">Pedobacter yulinensis</name>
    <dbReference type="NCBI Taxonomy" id="2126353"/>
    <lineage>
        <taxon>Bacteria</taxon>
        <taxon>Pseudomonadati</taxon>
        <taxon>Bacteroidota</taxon>
        <taxon>Sphingobacteriia</taxon>
        <taxon>Sphingobacteriales</taxon>
        <taxon>Sphingobacteriaceae</taxon>
        <taxon>Pedobacter</taxon>
    </lineage>
</organism>
<dbReference type="InterPro" id="IPR002569">
    <property type="entry name" value="Met_Sox_Rdtase_MsrA_dom"/>
</dbReference>
<dbReference type="RefSeq" id="WP_162618755.1">
    <property type="nucleotide sequence ID" value="NZ_KZ686272.1"/>
</dbReference>
<name>A0A2T3HH60_9SPHI</name>
<accession>A0A2T3HH60</accession>
<dbReference type="Pfam" id="PF01625">
    <property type="entry name" value="PMSR"/>
    <property type="match status" value="1"/>
</dbReference>
<evidence type="ECO:0000259" key="5">
    <source>
        <dbReference type="Pfam" id="PF01625"/>
    </source>
</evidence>
<dbReference type="SUPFAM" id="SSF55068">
    <property type="entry name" value="Peptide methionine sulfoxide reductase"/>
    <property type="match status" value="1"/>
</dbReference>
<evidence type="ECO:0000256" key="4">
    <source>
        <dbReference type="HAMAP-Rule" id="MF_01401"/>
    </source>
</evidence>
<sequence length="218" mass="24624">MKKSDLYLFACMVACLLFGACQRGQDIPVQDGFAVARNARPGERTAVFAAGCFWATQECMLQLKGVNLVISGYAGGGDKRPDYESITSHRDPHAESVLVYYDPEQLSYHDLARAFFFAHDPTQVDRQGPDVGPNYRSAAFFKTQDEAQLLRALRDSLDLAGVFTGPVATELMPLDRFFPAEAEHQDYYRSHTYEPYIRRVSKPKVEKLRSKFPQLMKP</sequence>
<dbReference type="AlphaFoldDB" id="A0A2T3HH60"/>
<comment type="catalytic activity">
    <reaction evidence="3 4">
        <text>[thioredoxin]-disulfide + L-methionine + H2O = L-methionine (S)-S-oxide + [thioredoxin]-dithiol</text>
        <dbReference type="Rhea" id="RHEA:19993"/>
        <dbReference type="Rhea" id="RHEA-COMP:10698"/>
        <dbReference type="Rhea" id="RHEA-COMP:10700"/>
        <dbReference type="ChEBI" id="CHEBI:15377"/>
        <dbReference type="ChEBI" id="CHEBI:29950"/>
        <dbReference type="ChEBI" id="CHEBI:50058"/>
        <dbReference type="ChEBI" id="CHEBI:57844"/>
        <dbReference type="ChEBI" id="CHEBI:58772"/>
        <dbReference type="EC" id="1.8.4.11"/>
    </reaction>
</comment>
<dbReference type="GO" id="GO:0033744">
    <property type="term" value="F:L-methionine:thioredoxin-disulfide S-oxidoreductase activity"/>
    <property type="evidence" value="ECO:0007669"/>
    <property type="project" value="RHEA"/>
</dbReference>
<feature type="active site" evidence="4">
    <location>
        <position position="52"/>
    </location>
</feature>
<dbReference type="Gene3D" id="3.30.1060.10">
    <property type="entry name" value="Peptide methionine sulphoxide reductase MsrA"/>
    <property type="match status" value="1"/>
</dbReference>
<proteinExistence type="inferred from homology"/>
<keyword evidence="1 4" id="KW-0560">Oxidoreductase</keyword>
<dbReference type="GO" id="GO:0008113">
    <property type="term" value="F:peptide-methionine (S)-S-oxide reductase activity"/>
    <property type="evidence" value="ECO:0007669"/>
    <property type="project" value="UniProtKB-UniRule"/>
</dbReference>
<dbReference type="EC" id="1.8.4.11" evidence="4"/>
<dbReference type="InterPro" id="IPR036509">
    <property type="entry name" value="Met_Sox_Rdtase_MsrA_sf"/>
</dbReference>
<reference evidence="6 7" key="1">
    <citation type="submission" date="2018-03" db="EMBL/GenBank/DDBJ databases">
        <authorList>
            <person name="Keele B.F."/>
        </authorList>
    </citation>
    <scope>NUCLEOTIDE SEQUENCE [LARGE SCALE GENOMIC DNA]</scope>
    <source>
        <strain evidence="6 7">YL28-9</strain>
    </source>
</reference>
<evidence type="ECO:0000256" key="1">
    <source>
        <dbReference type="ARBA" id="ARBA00023002"/>
    </source>
</evidence>
<comment type="similarity">
    <text evidence="4">Belongs to the MsrA Met sulfoxide reductase family.</text>
</comment>
<dbReference type="PANTHER" id="PTHR43774:SF1">
    <property type="entry name" value="PEPTIDE METHIONINE SULFOXIDE REDUCTASE MSRA 2"/>
    <property type="match status" value="1"/>
</dbReference>
<evidence type="ECO:0000256" key="2">
    <source>
        <dbReference type="ARBA" id="ARBA00047806"/>
    </source>
</evidence>
<gene>
    <name evidence="4 6" type="primary">msrA</name>
    <name evidence="6" type="ORF">C7T94_17990</name>
</gene>
<evidence type="ECO:0000313" key="6">
    <source>
        <dbReference type="EMBL" id="PST81762.1"/>
    </source>
</evidence>
<dbReference type="HAMAP" id="MF_01401">
    <property type="entry name" value="MsrA"/>
    <property type="match status" value="1"/>
</dbReference>
<comment type="catalytic activity">
    <reaction evidence="2 4">
        <text>L-methionyl-[protein] + [thioredoxin]-disulfide + H2O = L-methionyl-(S)-S-oxide-[protein] + [thioredoxin]-dithiol</text>
        <dbReference type="Rhea" id="RHEA:14217"/>
        <dbReference type="Rhea" id="RHEA-COMP:10698"/>
        <dbReference type="Rhea" id="RHEA-COMP:10700"/>
        <dbReference type="Rhea" id="RHEA-COMP:12313"/>
        <dbReference type="Rhea" id="RHEA-COMP:12315"/>
        <dbReference type="ChEBI" id="CHEBI:15377"/>
        <dbReference type="ChEBI" id="CHEBI:16044"/>
        <dbReference type="ChEBI" id="CHEBI:29950"/>
        <dbReference type="ChEBI" id="CHEBI:44120"/>
        <dbReference type="ChEBI" id="CHEBI:50058"/>
        <dbReference type="EC" id="1.8.4.11"/>
    </reaction>
</comment>
<dbReference type="EMBL" id="PYLS01000008">
    <property type="protein sequence ID" value="PST81762.1"/>
    <property type="molecule type" value="Genomic_DNA"/>
</dbReference>
<evidence type="ECO:0000256" key="3">
    <source>
        <dbReference type="ARBA" id="ARBA00048782"/>
    </source>
</evidence>